<keyword evidence="3" id="KW-1185">Reference proteome</keyword>
<proteinExistence type="predicted"/>
<evidence type="ECO:0000313" key="3">
    <source>
        <dbReference type="Proteomes" id="UP000077202"/>
    </source>
</evidence>
<accession>A0A176WNT4</accession>
<dbReference type="AlphaFoldDB" id="A0A176WNT4"/>
<organism evidence="2 3">
    <name type="scientific">Marchantia polymorpha subsp. ruderalis</name>
    <dbReference type="NCBI Taxonomy" id="1480154"/>
    <lineage>
        <taxon>Eukaryota</taxon>
        <taxon>Viridiplantae</taxon>
        <taxon>Streptophyta</taxon>
        <taxon>Embryophyta</taxon>
        <taxon>Marchantiophyta</taxon>
        <taxon>Marchantiopsida</taxon>
        <taxon>Marchantiidae</taxon>
        <taxon>Marchantiales</taxon>
        <taxon>Marchantiaceae</taxon>
        <taxon>Marchantia</taxon>
    </lineage>
</organism>
<evidence type="ECO:0000256" key="1">
    <source>
        <dbReference type="SAM" id="MobiDB-lite"/>
    </source>
</evidence>
<protein>
    <submittedName>
        <fullName evidence="2">Uncharacterized protein</fullName>
    </submittedName>
</protein>
<evidence type="ECO:0000313" key="2">
    <source>
        <dbReference type="EMBL" id="OAE34729.1"/>
    </source>
</evidence>
<dbReference type="EMBL" id="LVLJ01000325">
    <property type="protein sequence ID" value="OAE34729.1"/>
    <property type="molecule type" value="Genomic_DNA"/>
</dbReference>
<comment type="caution">
    <text evidence="2">The sequence shown here is derived from an EMBL/GenBank/DDBJ whole genome shotgun (WGS) entry which is preliminary data.</text>
</comment>
<dbReference type="Proteomes" id="UP000077202">
    <property type="component" value="Unassembled WGS sequence"/>
</dbReference>
<gene>
    <name evidence="2" type="ORF">AXG93_700s1110</name>
</gene>
<feature type="region of interest" description="Disordered" evidence="1">
    <location>
        <begin position="54"/>
        <end position="79"/>
    </location>
</feature>
<name>A0A176WNT4_MARPO</name>
<sequence length="94" mass="10297">MVPGPPLFPVWTLQDDNHGQLKEETLVVSVHILRDGRGSGTATISSIDEEWEKGRIIPEPNEGPRVGTDRRSALHCTSPPGMTCLARVTRLQAL</sequence>
<reference evidence="2" key="1">
    <citation type="submission" date="2016-03" db="EMBL/GenBank/DDBJ databases">
        <title>Mechanisms controlling the formation of the plant cell surface in tip-growing cells are functionally conserved among land plants.</title>
        <authorList>
            <person name="Honkanen S."/>
            <person name="Jones V.A."/>
            <person name="Morieri G."/>
            <person name="Champion C."/>
            <person name="Hetherington A.J."/>
            <person name="Kelly S."/>
            <person name="Saint-Marcoux D."/>
            <person name="Proust H."/>
            <person name="Prescott H."/>
            <person name="Dolan L."/>
        </authorList>
    </citation>
    <scope>NUCLEOTIDE SEQUENCE [LARGE SCALE GENOMIC DNA]</scope>
    <source>
        <tissue evidence="2">Whole gametophyte</tissue>
    </source>
</reference>